<dbReference type="KEGG" id="thal:A1OE_1124"/>
<keyword evidence="2" id="KW-1185">Reference proteome</keyword>
<reference evidence="1 2" key="1">
    <citation type="journal article" date="2012" name="Proc. Natl. Acad. Sci. U.S.A.">
        <title>Genome streamlining and chemical defense in a coral reef symbiosis.</title>
        <authorList>
            <person name="Kwan J.C."/>
            <person name="Donia M.S."/>
            <person name="Han A.W."/>
            <person name="Hirose E."/>
            <person name="Haygood M.G."/>
            <person name="Schmidt E.W."/>
        </authorList>
    </citation>
    <scope>NUCLEOTIDE SEQUENCE [LARGE SCALE GENOMIC DNA]</scope>
    <source>
        <strain evidence="1 2">L2</strain>
    </source>
</reference>
<sequence>MSKYIIKINFYLSKPIGIEAITIKLIFNRLVKNCYDP</sequence>
<evidence type="ECO:0000313" key="2">
    <source>
        <dbReference type="Proteomes" id="UP000010077"/>
    </source>
</evidence>
<dbReference type="Proteomes" id="UP000010077">
    <property type="component" value="Chromosome"/>
</dbReference>
<organism evidence="1 2">
    <name type="scientific">Candidatus Endolissoclinum faulkneri L2</name>
    <dbReference type="NCBI Taxonomy" id="1193729"/>
    <lineage>
        <taxon>Bacteria</taxon>
        <taxon>Pseudomonadati</taxon>
        <taxon>Pseudomonadota</taxon>
        <taxon>Alphaproteobacteria</taxon>
        <taxon>Rhodospirillales</taxon>
        <taxon>Rhodospirillaceae</taxon>
        <taxon>Candidatus Endolissoclinum</taxon>
    </lineage>
</organism>
<evidence type="ECO:0000313" key="1">
    <source>
        <dbReference type="EMBL" id="AFX99302.1"/>
    </source>
</evidence>
<name>K7YP43_9PROT</name>
<dbReference type="HOGENOM" id="CLU_3341700_0_0_5"/>
<dbReference type="AlphaFoldDB" id="K7YP43"/>
<dbReference type="EMBL" id="CP003539">
    <property type="protein sequence ID" value="AFX99302.1"/>
    <property type="molecule type" value="Genomic_DNA"/>
</dbReference>
<gene>
    <name evidence="1" type="ORF">A1OE_1124</name>
</gene>
<proteinExistence type="predicted"/>
<accession>K7YP43</accession>
<protein>
    <submittedName>
        <fullName evidence="1">Uncharacterized protein</fullName>
    </submittedName>
</protein>